<name>W5TKY6_9NOCA</name>
<keyword evidence="2" id="KW-0560">Oxidoreductase</keyword>
<proteinExistence type="inferred from homology"/>
<evidence type="ECO:0000313" key="5">
    <source>
        <dbReference type="Proteomes" id="UP000019150"/>
    </source>
</evidence>
<dbReference type="InterPro" id="IPR012349">
    <property type="entry name" value="Split_barrel_FMN-bd"/>
</dbReference>
<dbReference type="HOGENOM" id="CLU_059021_1_4_11"/>
<dbReference type="OrthoDB" id="3503791at2"/>
<dbReference type="GO" id="GO:0006208">
    <property type="term" value="P:pyrimidine nucleobase catabolic process"/>
    <property type="evidence" value="ECO:0007669"/>
    <property type="project" value="TreeGrafter"/>
</dbReference>
<dbReference type="InterPro" id="IPR050268">
    <property type="entry name" value="NADH-dep_flavin_reductase"/>
</dbReference>
<comment type="similarity">
    <text evidence="1">Belongs to the non-flavoprotein flavin reductase family.</text>
</comment>
<dbReference type="Gene3D" id="2.30.110.10">
    <property type="entry name" value="Electron Transport, Fmn-binding Protein, Chain A"/>
    <property type="match status" value="1"/>
</dbReference>
<reference evidence="4 5" key="1">
    <citation type="journal article" date="2014" name="Appl. Environ. Microbiol.">
        <title>Insights into the Microbial Degradation of Rubber and Gutta-Percha by Analysis of the Complete Genome of Nocardia nova SH22a.</title>
        <authorList>
            <person name="Luo Q."/>
            <person name="Hiessl S."/>
            <person name="Poehlein A."/>
            <person name="Daniel R."/>
            <person name="Steinbuchel A."/>
        </authorList>
    </citation>
    <scope>NUCLEOTIDE SEQUENCE [LARGE SCALE GENOMIC DNA]</scope>
    <source>
        <strain evidence="4">SH22a</strain>
    </source>
</reference>
<dbReference type="STRING" id="1415166.NONO_c51280"/>
<evidence type="ECO:0000313" key="4">
    <source>
        <dbReference type="EMBL" id="AHH19912.1"/>
    </source>
</evidence>
<evidence type="ECO:0000259" key="3">
    <source>
        <dbReference type="SMART" id="SM00903"/>
    </source>
</evidence>
<sequence length="169" mass="18264">MTFNDARLQQTVDIDRFREAMTRFPSGVTIVTTTDSVGKPRGFTASAFCSLSADPALVLVCIANTAECHAAFLAAERWNIHFVAPGQAELAMRFATRGADKFGGGVARTDVVGQPHIAGSSVTLRCAEFSKHPGGDHTILVGRVDDVELGEEEPTVYHKREFRSLRPAS</sequence>
<gene>
    <name evidence="4" type="ORF">NONO_c51280</name>
</gene>
<evidence type="ECO:0000256" key="2">
    <source>
        <dbReference type="ARBA" id="ARBA00023002"/>
    </source>
</evidence>
<dbReference type="SMART" id="SM00903">
    <property type="entry name" value="Flavin_Reduct"/>
    <property type="match status" value="1"/>
</dbReference>
<dbReference type="SUPFAM" id="SSF50475">
    <property type="entry name" value="FMN-binding split barrel"/>
    <property type="match status" value="1"/>
</dbReference>
<dbReference type="KEGG" id="nno:NONO_c51280"/>
<dbReference type="PATRIC" id="fig|1415166.3.peg.5291"/>
<protein>
    <submittedName>
        <fullName evidence="4">Putative NADH-dependent flavin oxidoreductase</fullName>
    </submittedName>
</protein>
<dbReference type="AlphaFoldDB" id="W5TKY6"/>
<keyword evidence="5" id="KW-1185">Reference proteome</keyword>
<dbReference type="Proteomes" id="UP000019150">
    <property type="component" value="Chromosome"/>
</dbReference>
<dbReference type="Pfam" id="PF01613">
    <property type="entry name" value="Flavin_Reduct"/>
    <property type="match status" value="1"/>
</dbReference>
<dbReference type="EMBL" id="CP006850">
    <property type="protein sequence ID" value="AHH19912.1"/>
    <property type="molecule type" value="Genomic_DNA"/>
</dbReference>
<accession>W5TKY6</accession>
<dbReference type="GO" id="GO:0010181">
    <property type="term" value="F:FMN binding"/>
    <property type="evidence" value="ECO:0007669"/>
    <property type="project" value="InterPro"/>
</dbReference>
<dbReference type="PANTHER" id="PTHR30466:SF1">
    <property type="entry name" value="FMN REDUCTASE (NADH) RUTF"/>
    <property type="match status" value="1"/>
</dbReference>
<feature type="domain" description="Flavin reductase like" evidence="3">
    <location>
        <begin position="21"/>
        <end position="164"/>
    </location>
</feature>
<dbReference type="PANTHER" id="PTHR30466">
    <property type="entry name" value="FLAVIN REDUCTASE"/>
    <property type="match status" value="1"/>
</dbReference>
<dbReference type="GO" id="GO:0042602">
    <property type="term" value="F:riboflavin reductase (NADPH) activity"/>
    <property type="evidence" value="ECO:0007669"/>
    <property type="project" value="TreeGrafter"/>
</dbReference>
<dbReference type="eggNOG" id="COG1853">
    <property type="taxonomic scope" value="Bacteria"/>
</dbReference>
<evidence type="ECO:0000256" key="1">
    <source>
        <dbReference type="ARBA" id="ARBA00008898"/>
    </source>
</evidence>
<dbReference type="InterPro" id="IPR002563">
    <property type="entry name" value="Flavin_Rdtase-like_dom"/>
</dbReference>
<organism evidence="4 5">
    <name type="scientific">Nocardia nova SH22a</name>
    <dbReference type="NCBI Taxonomy" id="1415166"/>
    <lineage>
        <taxon>Bacteria</taxon>
        <taxon>Bacillati</taxon>
        <taxon>Actinomycetota</taxon>
        <taxon>Actinomycetes</taxon>
        <taxon>Mycobacteriales</taxon>
        <taxon>Nocardiaceae</taxon>
        <taxon>Nocardia</taxon>
    </lineage>
</organism>